<keyword evidence="2" id="KW-1185">Reference proteome</keyword>
<dbReference type="AlphaFoldDB" id="A0A4Y2MK25"/>
<gene>
    <name evidence="1" type="ORF">AVEN_209100_1</name>
</gene>
<sequence length="114" mass="12907">MGGGKTGLRTNGMAILQVNGQLKVPHRKKSLGLDSANVEAKQWVPRVQSTPLTMPCVFRDFHPLNVVCDTMLHCNFCSSCCLLMSHLVCRFNNRTPYTMSFRIRVNFRIRVPVL</sequence>
<comment type="caution">
    <text evidence="1">The sequence shown here is derived from an EMBL/GenBank/DDBJ whole genome shotgun (WGS) entry which is preliminary data.</text>
</comment>
<protein>
    <submittedName>
        <fullName evidence="1">Uncharacterized protein</fullName>
    </submittedName>
</protein>
<name>A0A4Y2MK25_ARAVE</name>
<evidence type="ECO:0000313" key="2">
    <source>
        <dbReference type="Proteomes" id="UP000499080"/>
    </source>
</evidence>
<reference evidence="1 2" key="1">
    <citation type="journal article" date="2019" name="Sci. Rep.">
        <title>Orb-weaving spider Araneus ventricosus genome elucidates the spidroin gene catalogue.</title>
        <authorList>
            <person name="Kono N."/>
            <person name="Nakamura H."/>
            <person name="Ohtoshi R."/>
            <person name="Moran D.A.P."/>
            <person name="Shinohara A."/>
            <person name="Yoshida Y."/>
            <person name="Fujiwara M."/>
            <person name="Mori M."/>
            <person name="Tomita M."/>
            <person name="Arakawa K."/>
        </authorList>
    </citation>
    <scope>NUCLEOTIDE SEQUENCE [LARGE SCALE GENOMIC DNA]</scope>
</reference>
<accession>A0A4Y2MK25</accession>
<dbReference type="EMBL" id="BGPR01007426">
    <property type="protein sequence ID" value="GBN26754.1"/>
    <property type="molecule type" value="Genomic_DNA"/>
</dbReference>
<dbReference type="Proteomes" id="UP000499080">
    <property type="component" value="Unassembled WGS sequence"/>
</dbReference>
<proteinExistence type="predicted"/>
<organism evidence="1 2">
    <name type="scientific">Araneus ventricosus</name>
    <name type="common">Orbweaver spider</name>
    <name type="synonym">Epeira ventricosa</name>
    <dbReference type="NCBI Taxonomy" id="182803"/>
    <lineage>
        <taxon>Eukaryota</taxon>
        <taxon>Metazoa</taxon>
        <taxon>Ecdysozoa</taxon>
        <taxon>Arthropoda</taxon>
        <taxon>Chelicerata</taxon>
        <taxon>Arachnida</taxon>
        <taxon>Araneae</taxon>
        <taxon>Araneomorphae</taxon>
        <taxon>Entelegynae</taxon>
        <taxon>Araneoidea</taxon>
        <taxon>Araneidae</taxon>
        <taxon>Araneus</taxon>
    </lineage>
</organism>
<evidence type="ECO:0000313" key="1">
    <source>
        <dbReference type="EMBL" id="GBN26754.1"/>
    </source>
</evidence>